<dbReference type="InterPro" id="IPR051911">
    <property type="entry name" value="SDR_oxidoreductase"/>
</dbReference>
<dbReference type="EMBL" id="KN837140">
    <property type="protein sequence ID" value="KIJ40881.1"/>
    <property type="molecule type" value="Genomic_DNA"/>
</dbReference>
<dbReference type="PRINTS" id="PR00081">
    <property type="entry name" value="GDHRDH"/>
</dbReference>
<evidence type="ECO:0000313" key="6">
    <source>
        <dbReference type="Proteomes" id="UP000054279"/>
    </source>
</evidence>
<dbReference type="PANTHER" id="PTHR43976">
    <property type="entry name" value="SHORT CHAIN DEHYDROGENASE"/>
    <property type="match status" value="1"/>
</dbReference>
<dbReference type="SUPFAM" id="SSF51735">
    <property type="entry name" value="NAD(P)-binding Rossmann-fold domains"/>
    <property type="match status" value="1"/>
</dbReference>
<sequence>MAHNCSLVWFVTGASTGLGLSIVRKVLERNDRVIATTRTPSKAKELAALQSQYPSSCEILQLDLTWNFTAIRAQAEAAIKCWGKVDVVLNNAALSLAVFSEEAGASIYEEVFKSNVFGPVNVANAFLPHLRERKTGTLVFTGSRSGWKTARPVSVLYASSKSALHAIADGLSVELAPFNIKVLNVIPGGLRTSGIDNMTVVRGEQRTLFTEAYSRLTESPPNGHAHASESSGDGIRGYDPMYRNWMELINSINGKQPGDPDESARTIVDVVREEGLMRIVNEAGEMTDQLRAWPGTLYLGSDAVEDVRQRCTGVLETLEVWKEIAGSIDIKQSPE</sequence>
<evidence type="ECO:0000256" key="2">
    <source>
        <dbReference type="ARBA" id="ARBA00023002"/>
    </source>
</evidence>
<dbReference type="GO" id="GO:0016491">
    <property type="term" value="F:oxidoreductase activity"/>
    <property type="evidence" value="ECO:0007669"/>
    <property type="project" value="UniProtKB-KW"/>
</dbReference>
<feature type="region of interest" description="Disordered" evidence="3">
    <location>
        <begin position="216"/>
        <end position="235"/>
    </location>
</feature>
<feature type="signal peptide" evidence="4">
    <location>
        <begin position="1"/>
        <end position="19"/>
    </location>
</feature>
<dbReference type="InterPro" id="IPR036291">
    <property type="entry name" value="NAD(P)-bd_dom_sf"/>
</dbReference>
<dbReference type="InterPro" id="IPR002347">
    <property type="entry name" value="SDR_fam"/>
</dbReference>
<protein>
    <submittedName>
        <fullName evidence="5">Unplaced genomic scaffold SPHSTscaffold_65, whole genome shotgun sequence</fullName>
    </submittedName>
</protein>
<dbReference type="HOGENOM" id="CLU_010194_2_9_1"/>
<keyword evidence="4" id="KW-0732">Signal</keyword>
<dbReference type="AlphaFoldDB" id="A0A0C9VS88"/>
<dbReference type="PANTHER" id="PTHR43976:SF16">
    <property type="entry name" value="SHORT-CHAIN DEHYDROGENASE_REDUCTASE FAMILY PROTEIN"/>
    <property type="match status" value="1"/>
</dbReference>
<name>A0A0C9VS88_SPHS4</name>
<evidence type="ECO:0000256" key="4">
    <source>
        <dbReference type="SAM" id="SignalP"/>
    </source>
</evidence>
<evidence type="ECO:0000313" key="5">
    <source>
        <dbReference type="EMBL" id="KIJ40881.1"/>
    </source>
</evidence>
<dbReference type="Proteomes" id="UP000054279">
    <property type="component" value="Unassembled WGS sequence"/>
</dbReference>
<proteinExistence type="inferred from homology"/>
<evidence type="ECO:0000256" key="1">
    <source>
        <dbReference type="ARBA" id="ARBA00006484"/>
    </source>
</evidence>
<organism evidence="5 6">
    <name type="scientific">Sphaerobolus stellatus (strain SS14)</name>
    <dbReference type="NCBI Taxonomy" id="990650"/>
    <lineage>
        <taxon>Eukaryota</taxon>
        <taxon>Fungi</taxon>
        <taxon>Dikarya</taxon>
        <taxon>Basidiomycota</taxon>
        <taxon>Agaricomycotina</taxon>
        <taxon>Agaricomycetes</taxon>
        <taxon>Phallomycetidae</taxon>
        <taxon>Geastrales</taxon>
        <taxon>Sphaerobolaceae</taxon>
        <taxon>Sphaerobolus</taxon>
    </lineage>
</organism>
<feature type="chain" id="PRO_5002205583" evidence="4">
    <location>
        <begin position="20"/>
        <end position="335"/>
    </location>
</feature>
<keyword evidence="2" id="KW-0560">Oxidoreductase</keyword>
<dbReference type="OrthoDB" id="1274115at2759"/>
<reference evidence="5 6" key="1">
    <citation type="submission" date="2014-06" db="EMBL/GenBank/DDBJ databases">
        <title>Evolutionary Origins and Diversification of the Mycorrhizal Mutualists.</title>
        <authorList>
            <consortium name="DOE Joint Genome Institute"/>
            <consortium name="Mycorrhizal Genomics Consortium"/>
            <person name="Kohler A."/>
            <person name="Kuo A."/>
            <person name="Nagy L.G."/>
            <person name="Floudas D."/>
            <person name="Copeland A."/>
            <person name="Barry K.W."/>
            <person name="Cichocki N."/>
            <person name="Veneault-Fourrey C."/>
            <person name="LaButti K."/>
            <person name="Lindquist E.A."/>
            <person name="Lipzen A."/>
            <person name="Lundell T."/>
            <person name="Morin E."/>
            <person name="Murat C."/>
            <person name="Riley R."/>
            <person name="Ohm R."/>
            <person name="Sun H."/>
            <person name="Tunlid A."/>
            <person name="Henrissat B."/>
            <person name="Grigoriev I.V."/>
            <person name="Hibbett D.S."/>
            <person name="Martin F."/>
        </authorList>
    </citation>
    <scope>NUCLEOTIDE SEQUENCE [LARGE SCALE GENOMIC DNA]</scope>
    <source>
        <strain evidence="5 6">SS14</strain>
    </source>
</reference>
<evidence type="ECO:0000256" key="3">
    <source>
        <dbReference type="SAM" id="MobiDB-lite"/>
    </source>
</evidence>
<dbReference type="Gene3D" id="3.40.50.720">
    <property type="entry name" value="NAD(P)-binding Rossmann-like Domain"/>
    <property type="match status" value="1"/>
</dbReference>
<accession>A0A0C9VS88</accession>
<gene>
    <name evidence="5" type="ORF">M422DRAFT_780558</name>
</gene>
<comment type="similarity">
    <text evidence="1">Belongs to the short-chain dehydrogenases/reductases (SDR) family.</text>
</comment>
<dbReference type="Pfam" id="PF00106">
    <property type="entry name" value="adh_short"/>
    <property type="match status" value="1"/>
</dbReference>
<keyword evidence="6" id="KW-1185">Reference proteome</keyword>